<dbReference type="AlphaFoldDB" id="A0A914PK56"/>
<dbReference type="WBParaSite" id="PDA_v2.g16170.t1">
    <property type="protein sequence ID" value="PDA_v2.g16170.t1"/>
    <property type="gene ID" value="PDA_v2.g16170"/>
</dbReference>
<evidence type="ECO:0000313" key="1">
    <source>
        <dbReference type="Proteomes" id="UP000887578"/>
    </source>
</evidence>
<keyword evidence="1" id="KW-1185">Reference proteome</keyword>
<dbReference type="Proteomes" id="UP000887578">
    <property type="component" value="Unplaced"/>
</dbReference>
<evidence type="ECO:0000313" key="2">
    <source>
        <dbReference type="WBParaSite" id="PDA_v2.g16170.t1"/>
    </source>
</evidence>
<accession>A0A914PK56</accession>
<protein>
    <submittedName>
        <fullName evidence="2">Uncharacterized protein</fullName>
    </submittedName>
</protein>
<organism evidence="1 2">
    <name type="scientific">Panagrolaimus davidi</name>
    <dbReference type="NCBI Taxonomy" id="227884"/>
    <lineage>
        <taxon>Eukaryota</taxon>
        <taxon>Metazoa</taxon>
        <taxon>Ecdysozoa</taxon>
        <taxon>Nematoda</taxon>
        <taxon>Chromadorea</taxon>
        <taxon>Rhabditida</taxon>
        <taxon>Tylenchina</taxon>
        <taxon>Panagrolaimomorpha</taxon>
        <taxon>Panagrolaimoidea</taxon>
        <taxon>Panagrolaimidae</taxon>
        <taxon>Panagrolaimus</taxon>
    </lineage>
</organism>
<name>A0A914PK56_9BILA</name>
<proteinExistence type="predicted"/>
<reference evidence="2" key="1">
    <citation type="submission" date="2022-11" db="UniProtKB">
        <authorList>
            <consortium name="WormBaseParasite"/>
        </authorList>
    </citation>
    <scope>IDENTIFICATION</scope>
</reference>
<sequence length="418" mass="47117">MAMNFLMDTQFGFQPLFESSFREQIRGTLARNCMYNFVPHCINTRKSGEENKETSLGLGQSVRAVVNVVNTFLTALEPDISSETLLNVLTFYLEFTGYVHCITGACNSTKTILLEKGAFEPPPLSYDALFKLLNFVTVKKNISEELWQIVQMIRIAFPRFDGYLRNCNAPGKPPGSSSTQLSQANMCFTSISPPSSISPTLESMPLSNTVKLPELTFAVSKSIVPETSSAFRRAKNHSKMWHASNAGADPFDYEGFESGFDTMRAYTNEQVFEKPNVDRTETLFVLFIKFINTCSQLGPVCTIAVQRYQQTISLLIDLLNECESAVDPVTEVNTEFWQPQTLADHLLYILLSVSNAVGLEGDNARRFMQVSLQTIFKETTEKNEITKISDPLIFALMKLNYQLQRKELFVQLDGMLKY</sequence>